<evidence type="ECO:0000256" key="6">
    <source>
        <dbReference type="SAM" id="Phobius"/>
    </source>
</evidence>
<accession>A0A3A8B4M8</accession>
<gene>
    <name evidence="7" type="ORF">D6850_14510</name>
</gene>
<evidence type="ECO:0000256" key="1">
    <source>
        <dbReference type="ARBA" id="ARBA00004651"/>
    </source>
</evidence>
<comment type="caution">
    <text evidence="7">The sequence shown here is derived from an EMBL/GenBank/DDBJ whole genome shotgun (WGS) entry which is preliminary data.</text>
</comment>
<keyword evidence="3 6" id="KW-0812">Transmembrane</keyword>
<comment type="subcellular location">
    <subcellularLocation>
        <location evidence="1">Cell membrane</location>
        <topology evidence="1">Multi-pass membrane protein</topology>
    </subcellularLocation>
</comment>
<name>A0A3A8B4M8_9RHOB</name>
<dbReference type="OrthoDB" id="7873828at2"/>
<keyword evidence="5 6" id="KW-0472">Membrane</keyword>
<dbReference type="InterPro" id="IPR005171">
    <property type="entry name" value="Cyt_c_oxidase_su4_prok"/>
</dbReference>
<reference evidence="7 8" key="1">
    <citation type="submission" date="2018-09" db="EMBL/GenBank/DDBJ databases">
        <title>Roseovarius spongiae sp. nov., isolated from a marine sponge.</title>
        <authorList>
            <person name="Zhuang L."/>
            <person name="Luo L."/>
        </authorList>
    </citation>
    <scope>NUCLEOTIDE SEQUENCE [LARGE SCALE GENOMIC DNA]</scope>
    <source>
        <strain evidence="7 8">HN-E21</strain>
    </source>
</reference>
<evidence type="ECO:0000256" key="5">
    <source>
        <dbReference type="ARBA" id="ARBA00023136"/>
    </source>
</evidence>
<dbReference type="EMBL" id="RAPE01000004">
    <property type="protein sequence ID" value="RKF13507.1"/>
    <property type="molecule type" value="Genomic_DNA"/>
</dbReference>
<evidence type="ECO:0000313" key="7">
    <source>
        <dbReference type="EMBL" id="RKF13507.1"/>
    </source>
</evidence>
<dbReference type="RefSeq" id="WP_121168248.1">
    <property type="nucleotide sequence ID" value="NZ_RAPE01000004.1"/>
</dbReference>
<dbReference type="Pfam" id="PF03626">
    <property type="entry name" value="COX4_pro"/>
    <property type="match status" value="1"/>
</dbReference>
<proteinExistence type="predicted"/>
<evidence type="ECO:0000313" key="8">
    <source>
        <dbReference type="Proteomes" id="UP000281128"/>
    </source>
</evidence>
<evidence type="ECO:0000256" key="3">
    <source>
        <dbReference type="ARBA" id="ARBA00022692"/>
    </source>
</evidence>
<keyword evidence="8" id="KW-1185">Reference proteome</keyword>
<feature type="transmembrane region" description="Helical" evidence="6">
    <location>
        <begin position="69"/>
        <end position="86"/>
    </location>
</feature>
<dbReference type="AlphaFoldDB" id="A0A3A8B4M8"/>
<organism evidence="7 8">
    <name type="scientific">Roseovarius spongiae</name>
    <dbReference type="NCBI Taxonomy" id="2320272"/>
    <lineage>
        <taxon>Bacteria</taxon>
        <taxon>Pseudomonadati</taxon>
        <taxon>Pseudomonadota</taxon>
        <taxon>Alphaproteobacteria</taxon>
        <taxon>Rhodobacterales</taxon>
        <taxon>Roseobacteraceae</taxon>
        <taxon>Roseovarius</taxon>
    </lineage>
</organism>
<dbReference type="Proteomes" id="UP000281128">
    <property type="component" value="Unassembled WGS sequence"/>
</dbReference>
<dbReference type="GO" id="GO:0005886">
    <property type="term" value="C:plasma membrane"/>
    <property type="evidence" value="ECO:0007669"/>
    <property type="project" value="UniProtKB-SubCell"/>
</dbReference>
<evidence type="ECO:0000256" key="2">
    <source>
        <dbReference type="ARBA" id="ARBA00022475"/>
    </source>
</evidence>
<keyword evidence="4 6" id="KW-1133">Transmembrane helix</keyword>
<sequence>MTRPDKLTFAWISLLVLSGATTIVAELVNLGFDPRVTGTLVLFLALMKARIILARYLGLAEAPSWRRGFNLALSLFCLLLLGLYLGPLL</sequence>
<keyword evidence="2" id="KW-1003">Cell membrane</keyword>
<feature type="transmembrane region" description="Helical" evidence="6">
    <location>
        <begin position="35"/>
        <end position="57"/>
    </location>
</feature>
<protein>
    <submittedName>
        <fullName evidence="7">Nitric oxide reductase F protein</fullName>
    </submittedName>
</protein>
<evidence type="ECO:0000256" key="4">
    <source>
        <dbReference type="ARBA" id="ARBA00022989"/>
    </source>
</evidence>